<name>A0A239D8E3_9FLAO</name>
<proteinExistence type="predicted"/>
<sequence length="266" mass="31440">MKHIHGFLASPPLWENTQFELEQFTIPSIDLATFQPQPIPEKLRLGHQIEYIFHQILSHSEDYEVVAHNIQIKKGNDTTGELDFIIRFRESGKLLHIELTYKFYILDPTINEPIHRLMGPNRKDLFFTKLEKTKQKQLPLLHTEEGIQALKKLGIDASEIEQQVLFMGQLFTPYHTQTPSISPLNRACIVGFWIRMSDFESEVFNAYEYYITYKYEWIHTPHPDVTWSSHLEVLQEIRLKHSQKRAPIIWIKKPVGSIEKCFVVWW</sequence>
<dbReference type="Proteomes" id="UP000198379">
    <property type="component" value="Unassembled WGS sequence"/>
</dbReference>
<evidence type="ECO:0008006" key="3">
    <source>
        <dbReference type="Google" id="ProtNLM"/>
    </source>
</evidence>
<dbReference type="AlphaFoldDB" id="A0A239D8E3"/>
<reference evidence="1 2" key="1">
    <citation type="submission" date="2017-06" db="EMBL/GenBank/DDBJ databases">
        <authorList>
            <person name="Kim H.J."/>
            <person name="Triplett B.A."/>
        </authorList>
    </citation>
    <scope>NUCLEOTIDE SEQUENCE [LARGE SCALE GENOMIC DNA]</scope>
    <source>
        <strain evidence="1 2">DSM 25597</strain>
    </source>
</reference>
<accession>A0A239D8E3</accession>
<protein>
    <recommendedName>
        <fullName evidence="3">DUF1853 domain-containing protein</fullName>
    </recommendedName>
</protein>
<keyword evidence="2" id="KW-1185">Reference proteome</keyword>
<gene>
    <name evidence="1" type="ORF">SAMN06265376_11045</name>
</gene>
<organism evidence="1 2">
    <name type="scientific">Dokdonia pacifica</name>
    <dbReference type="NCBI Taxonomy" id="1627892"/>
    <lineage>
        <taxon>Bacteria</taxon>
        <taxon>Pseudomonadati</taxon>
        <taxon>Bacteroidota</taxon>
        <taxon>Flavobacteriia</taxon>
        <taxon>Flavobacteriales</taxon>
        <taxon>Flavobacteriaceae</taxon>
        <taxon>Dokdonia</taxon>
    </lineage>
</organism>
<evidence type="ECO:0000313" key="2">
    <source>
        <dbReference type="Proteomes" id="UP000198379"/>
    </source>
</evidence>
<dbReference type="Pfam" id="PF08907">
    <property type="entry name" value="DUF1853"/>
    <property type="match status" value="1"/>
</dbReference>
<dbReference type="RefSeq" id="WP_179218245.1">
    <property type="nucleotide sequence ID" value="NZ_BMEP01000010.1"/>
</dbReference>
<dbReference type="EMBL" id="FZNY01000010">
    <property type="protein sequence ID" value="SNS28645.1"/>
    <property type="molecule type" value="Genomic_DNA"/>
</dbReference>
<dbReference type="InterPro" id="IPR015003">
    <property type="entry name" value="DUF1853"/>
</dbReference>
<evidence type="ECO:0000313" key="1">
    <source>
        <dbReference type="EMBL" id="SNS28645.1"/>
    </source>
</evidence>